<feature type="non-terminal residue" evidence="1">
    <location>
        <position position="1"/>
    </location>
</feature>
<organism evidence="1 2">
    <name type="scientific">Pristionchus mayeri</name>
    <dbReference type="NCBI Taxonomy" id="1317129"/>
    <lineage>
        <taxon>Eukaryota</taxon>
        <taxon>Metazoa</taxon>
        <taxon>Ecdysozoa</taxon>
        <taxon>Nematoda</taxon>
        <taxon>Chromadorea</taxon>
        <taxon>Rhabditida</taxon>
        <taxon>Rhabditina</taxon>
        <taxon>Diplogasteromorpha</taxon>
        <taxon>Diplogasteroidea</taxon>
        <taxon>Neodiplogasteridae</taxon>
        <taxon>Pristionchus</taxon>
    </lineage>
</organism>
<gene>
    <name evidence="1" type="ORF">PMAYCL1PPCAC_06428</name>
</gene>
<evidence type="ECO:0000313" key="2">
    <source>
        <dbReference type="Proteomes" id="UP001328107"/>
    </source>
</evidence>
<dbReference type="EMBL" id="BTRK01000002">
    <property type="protein sequence ID" value="GMR36233.1"/>
    <property type="molecule type" value="Genomic_DNA"/>
</dbReference>
<reference evidence="2" key="1">
    <citation type="submission" date="2022-10" db="EMBL/GenBank/DDBJ databases">
        <title>Genome assembly of Pristionchus species.</title>
        <authorList>
            <person name="Yoshida K."/>
            <person name="Sommer R.J."/>
        </authorList>
    </citation>
    <scope>NUCLEOTIDE SEQUENCE [LARGE SCALE GENOMIC DNA]</scope>
    <source>
        <strain evidence="2">RS5460</strain>
    </source>
</reference>
<proteinExistence type="predicted"/>
<name>A0AAN4Z855_9BILA</name>
<dbReference type="AlphaFoldDB" id="A0AAN4Z855"/>
<keyword evidence="2" id="KW-1185">Reference proteome</keyword>
<protein>
    <submittedName>
        <fullName evidence="1">Uncharacterized protein</fullName>
    </submittedName>
</protein>
<evidence type="ECO:0000313" key="1">
    <source>
        <dbReference type="EMBL" id="GMR36233.1"/>
    </source>
</evidence>
<sequence>ASLRCRLYQLFRSTSSMKFLLAFMPVLQTIWTRLQMRLGSPSLPRELRETASRYLCRSMTNYPFTLSNQNSARKLFHNNYCT</sequence>
<dbReference type="Proteomes" id="UP001328107">
    <property type="component" value="Unassembled WGS sequence"/>
</dbReference>
<comment type="caution">
    <text evidence="1">The sequence shown here is derived from an EMBL/GenBank/DDBJ whole genome shotgun (WGS) entry which is preliminary data.</text>
</comment>
<accession>A0AAN4Z855</accession>